<feature type="binding site" evidence="6">
    <location>
        <begin position="249"/>
        <end position="250"/>
    </location>
    <ligand>
        <name>substrate</name>
    </ligand>
</feature>
<dbReference type="GO" id="GO:0016853">
    <property type="term" value="F:isomerase activity"/>
    <property type="evidence" value="ECO:0007669"/>
    <property type="project" value="UniProtKB-KW"/>
</dbReference>
<feature type="active site" description="Electrophile" evidence="6">
    <location>
        <position position="110"/>
    </location>
</feature>
<comment type="subcellular location">
    <subcellularLocation>
        <location evidence="6 7">Cytoplasm</location>
    </subcellularLocation>
</comment>
<dbReference type="SUPFAM" id="SSF51351">
    <property type="entry name" value="Triosephosphate isomerase (TIM)"/>
    <property type="match status" value="1"/>
</dbReference>
<dbReference type="Gene3D" id="3.20.20.70">
    <property type="entry name" value="Aldolase class I"/>
    <property type="match status" value="1"/>
</dbReference>
<reference evidence="8 9" key="1">
    <citation type="journal article" date="2019" name="Int. J. Syst. Evol. Microbiol.">
        <title>The Global Catalogue of Microorganisms (GCM) 10K type strain sequencing project: providing services to taxonomists for standard genome sequencing and annotation.</title>
        <authorList>
            <consortium name="The Broad Institute Genomics Platform"/>
            <consortium name="The Broad Institute Genome Sequencing Center for Infectious Disease"/>
            <person name="Wu L."/>
            <person name="Ma J."/>
        </authorList>
    </citation>
    <scope>NUCLEOTIDE SEQUENCE [LARGE SCALE GENOMIC DNA]</scope>
    <source>
        <strain evidence="8 9">JCM 13595</strain>
    </source>
</reference>
<dbReference type="PROSITE" id="PS00171">
    <property type="entry name" value="TIM_1"/>
    <property type="match status" value="1"/>
</dbReference>
<comment type="subunit">
    <text evidence="6 7">Homodimer.</text>
</comment>
<name>A0ABN2UT03_9MICC</name>
<dbReference type="Proteomes" id="UP001501461">
    <property type="component" value="Unassembled WGS sequence"/>
</dbReference>
<dbReference type="EMBL" id="BAAAMN010000049">
    <property type="protein sequence ID" value="GAA2042432.1"/>
    <property type="molecule type" value="Genomic_DNA"/>
</dbReference>
<dbReference type="PANTHER" id="PTHR21139">
    <property type="entry name" value="TRIOSEPHOSPHATE ISOMERASE"/>
    <property type="match status" value="1"/>
</dbReference>
<evidence type="ECO:0000256" key="6">
    <source>
        <dbReference type="HAMAP-Rule" id="MF_00147"/>
    </source>
</evidence>
<feature type="binding site" evidence="6">
    <location>
        <position position="228"/>
    </location>
    <ligand>
        <name>substrate</name>
    </ligand>
</feature>
<evidence type="ECO:0000256" key="1">
    <source>
        <dbReference type="ARBA" id="ARBA00007422"/>
    </source>
</evidence>
<evidence type="ECO:0000313" key="8">
    <source>
        <dbReference type="EMBL" id="GAA2042432.1"/>
    </source>
</evidence>
<evidence type="ECO:0000256" key="3">
    <source>
        <dbReference type="ARBA" id="ARBA00022490"/>
    </source>
</evidence>
<comment type="function">
    <text evidence="6">Involved in the gluconeogenesis. Catalyzes stereospecifically the conversion of dihydroxyacetone phosphate (DHAP) to D-glyceraldehyde-3-phosphate (G3P).</text>
</comment>
<accession>A0ABN2UT03</accession>
<evidence type="ECO:0000256" key="7">
    <source>
        <dbReference type="RuleBase" id="RU363013"/>
    </source>
</evidence>
<organism evidence="8 9">
    <name type="scientific">Yaniella flava</name>
    <dbReference type="NCBI Taxonomy" id="287930"/>
    <lineage>
        <taxon>Bacteria</taxon>
        <taxon>Bacillati</taxon>
        <taxon>Actinomycetota</taxon>
        <taxon>Actinomycetes</taxon>
        <taxon>Micrococcales</taxon>
        <taxon>Micrococcaceae</taxon>
        <taxon>Yaniella</taxon>
    </lineage>
</organism>
<comment type="caution">
    <text evidence="8">The sequence shown here is derived from an EMBL/GenBank/DDBJ whole genome shotgun (WGS) entry which is preliminary data.</text>
</comment>
<comment type="catalytic activity">
    <reaction evidence="6 7">
        <text>D-glyceraldehyde 3-phosphate = dihydroxyacetone phosphate</text>
        <dbReference type="Rhea" id="RHEA:18585"/>
        <dbReference type="ChEBI" id="CHEBI:57642"/>
        <dbReference type="ChEBI" id="CHEBI:59776"/>
        <dbReference type="EC" id="5.3.1.1"/>
    </reaction>
</comment>
<dbReference type="InterPro" id="IPR000652">
    <property type="entry name" value="Triosephosphate_isomerase"/>
</dbReference>
<gene>
    <name evidence="6 8" type="primary">tpiA</name>
    <name evidence="8" type="ORF">GCM10009720_23840</name>
</gene>
<evidence type="ECO:0000313" key="9">
    <source>
        <dbReference type="Proteomes" id="UP001501461"/>
    </source>
</evidence>
<keyword evidence="9" id="KW-1185">Reference proteome</keyword>
<dbReference type="Pfam" id="PF00121">
    <property type="entry name" value="TIM"/>
    <property type="match status" value="1"/>
</dbReference>
<sequence>MASKTDGVYDRTPLIAGNWKMNMDHFQAVSLVQKLSWTLADNDHDFDKVQVAVFPPFTDLRSVQTLIMADKLELTYGGQDLSPHDTGAFTGDVSGDFLKKLGCAYVLVGHSERRSVHAETNQIVNAKLQAALRHGLTPILCVGEGLETRQAGQHVEFTKQQLREALEGISAEQTAQLVIAYEPVWAIGTGEVAGSDDAQEMSAALRDEIAERYDTETANSTRVLYGGSVKADNVATIMRERDIDGVLVGGASLDDAEFANIVRFEHHLLTD</sequence>
<feature type="binding site" evidence="6">
    <location>
        <position position="188"/>
    </location>
    <ligand>
        <name>substrate</name>
    </ligand>
</feature>
<comment type="pathway">
    <text evidence="6 7">Carbohydrate biosynthesis; gluconeogenesis.</text>
</comment>
<feature type="active site" description="Proton acceptor" evidence="6">
    <location>
        <position position="182"/>
    </location>
</feature>
<dbReference type="InterPro" id="IPR020861">
    <property type="entry name" value="Triosephosphate_isomerase_AS"/>
</dbReference>
<dbReference type="HAMAP" id="MF_00147_B">
    <property type="entry name" value="TIM_B"/>
    <property type="match status" value="1"/>
</dbReference>
<dbReference type="InterPro" id="IPR013785">
    <property type="entry name" value="Aldolase_TIM"/>
</dbReference>
<dbReference type="PANTHER" id="PTHR21139:SF42">
    <property type="entry name" value="TRIOSEPHOSPHATE ISOMERASE"/>
    <property type="match status" value="1"/>
</dbReference>
<evidence type="ECO:0000256" key="4">
    <source>
        <dbReference type="ARBA" id="ARBA00023152"/>
    </source>
</evidence>
<comment type="similarity">
    <text evidence="1 6 7">Belongs to the triosephosphate isomerase family.</text>
</comment>
<dbReference type="RefSeq" id="WP_343958963.1">
    <property type="nucleotide sequence ID" value="NZ_BAAAMN010000049.1"/>
</dbReference>
<protein>
    <recommendedName>
        <fullName evidence="6 7">Triosephosphate isomerase</fullName>
        <shortName evidence="6">TIM</shortName>
        <shortName evidence="6">TPI</shortName>
        <ecNumber evidence="6 7">5.3.1.1</ecNumber>
    </recommendedName>
    <alternativeName>
        <fullName evidence="6">Triose-phosphate isomerase</fullName>
    </alternativeName>
</protein>
<keyword evidence="3 6" id="KW-0963">Cytoplasm</keyword>
<proteinExistence type="inferred from homology"/>
<evidence type="ECO:0000256" key="2">
    <source>
        <dbReference type="ARBA" id="ARBA00022432"/>
    </source>
</evidence>
<keyword evidence="5 6" id="KW-0413">Isomerase</keyword>
<dbReference type="PROSITE" id="PS51440">
    <property type="entry name" value="TIM_2"/>
    <property type="match status" value="1"/>
</dbReference>
<comment type="pathway">
    <text evidence="6 7">Carbohydrate degradation; glycolysis; D-glyceraldehyde 3-phosphate from glycerone phosphate: step 1/1.</text>
</comment>
<dbReference type="NCBIfam" id="TIGR00419">
    <property type="entry name" value="tim"/>
    <property type="match status" value="1"/>
</dbReference>
<dbReference type="InterPro" id="IPR035990">
    <property type="entry name" value="TIM_sf"/>
</dbReference>
<dbReference type="CDD" id="cd00311">
    <property type="entry name" value="TIM"/>
    <property type="match status" value="1"/>
</dbReference>
<dbReference type="InterPro" id="IPR022896">
    <property type="entry name" value="TrioseP_Isoase_bac/euk"/>
</dbReference>
<dbReference type="EC" id="5.3.1.1" evidence="6 7"/>
<keyword evidence="4 6" id="KW-0324">Glycolysis</keyword>
<feature type="binding site" evidence="6">
    <location>
        <begin position="18"/>
        <end position="20"/>
    </location>
    <ligand>
        <name>substrate</name>
    </ligand>
</feature>
<keyword evidence="2 6" id="KW-0312">Gluconeogenesis</keyword>
<evidence type="ECO:0000256" key="5">
    <source>
        <dbReference type="ARBA" id="ARBA00023235"/>
    </source>
</evidence>